<protein>
    <submittedName>
        <fullName evidence="1">Uncharacterized protein</fullName>
    </submittedName>
</protein>
<sequence>TLKQGALEQTEHAVAGETKPPFMPCSCCLSLINKCFSLQRLPGGVALSSKRCLFGFIFEADPEASALPKPRWPDSAEGS</sequence>
<dbReference type="Ensembl" id="ENSCUST00005015396.1">
    <property type="protein sequence ID" value="ENSCUSP00005014820.1"/>
    <property type="gene ID" value="ENSCUSG00005009533.1"/>
</dbReference>
<name>A0A8C3UKI8_CATUS</name>
<dbReference type="AlphaFoldDB" id="A0A8C3UKI8"/>
<reference evidence="1" key="2">
    <citation type="submission" date="2025-08" db="UniProtKB">
        <authorList>
            <consortium name="Ensembl"/>
        </authorList>
    </citation>
    <scope>IDENTIFICATION</scope>
</reference>
<dbReference type="Proteomes" id="UP000694563">
    <property type="component" value="Chromosome 15"/>
</dbReference>
<organism evidence="1 2">
    <name type="scientific">Catharus ustulatus</name>
    <name type="common">Russet-backed thrush</name>
    <name type="synonym">Hylocichla ustulatus</name>
    <dbReference type="NCBI Taxonomy" id="91951"/>
    <lineage>
        <taxon>Eukaryota</taxon>
        <taxon>Metazoa</taxon>
        <taxon>Chordata</taxon>
        <taxon>Craniata</taxon>
        <taxon>Vertebrata</taxon>
        <taxon>Euteleostomi</taxon>
        <taxon>Archelosauria</taxon>
        <taxon>Archosauria</taxon>
        <taxon>Dinosauria</taxon>
        <taxon>Saurischia</taxon>
        <taxon>Theropoda</taxon>
        <taxon>Coelurosauria</taxon>
        <taxon>Aves</taxon>
        <taxon>Neognathae</taxon>
        <taxon>Neoaves</taxon>
        <taxon>Telluraves</taxon>
        <taxon>Australaves</taxon>
        <taxon>Passeriformes</taxon>
        <taxon>Turdidae</taxon>
        <taxon>Catharus</taxon>
    </lineage>
</organism>
<evidence type="ECO:0000313" key="1">
    <source>
        <dbReference type="Ensembl" id="ENSCUSP00005014820.1"/>
    </source>
</evidence>
<proteinExistence type="predicted"/>
<reference evidence="1" key="1">
    <citation type="submission" date="2020-10" db="EMBL/GenBank/DDBJ databases">
        <title>Catharus ustulatus (Swainson's thrush) genome, bCatUst1, primary haplotype v2.</title>
        <authorList>
            <person name="Delmore K."/>
            <person name="Vafadar M."/>
            <person name="Formenti G."/>
            <person name="Chow W."/>
            <person name="Pelan S."/>
            <person name="Howe K."/>
            <person name="Rhie A."/>
            <person name="Mountcastle J."/>
            <person name="Haase B."/>
            <person name="Fedrigo O."/>
            <person name="Jarvis E.D."/>
        </authorList>
    </citation>
    <scope>NUCLEOTIDE SEQUENCE [LARGE SCALE GENOMIC DNA]</scope>
</reference>
<keyword evidence="2" id="KW-1185">Reference proteome</keyword>
<reference evidence="1" key="3">
    <citation type="submission" date="2025-09" db="UniProtKB">
        <authorList>
            <consortium name="Ensembl"/>
        </authorList>
    </citation>
    <scope>IDENTIFICATION</scope>
</reference>
<accession>A0A8C3UKI8</accession>
<evidence type="ECO:0000313" key="2">
    <source>
        <dbReference type="Proteomes" id="UP000694563"/>
    </source>
</evidence>